<dbReference type="PANTHER" id="PTHR38016:SF1">
    <property type="entry name" value="LIMITING CO2-INDUCIBLE PROTEIN B_C BETA CARBONYIC ANHYDRASE DOMAIN-CONTAINING PROTEIN"/>
    <property type="match status" value="1"/>
</dbReference>
<dbReference type="Pfam" id="PF18599">
    <property type="entry name" value="LCIB_C_CA"/>
    <property type="match status" value="1"/>
</dbReference>
<dbReference type="Proteomes" id="UP000283387">
    <property type="component" value="Unassembled WGS sequence"/>
</dbReference>
<feature type="domain" description="Limiting CO2-inducible protein B/C beta carbonyic anhydrase" evidence="1">
    <location>
        <begin position="25"/>
        <end position="230"/>
    </location>
</feature>
<organism evidence="2 3">
    <name type="scientific">Mangrovibacterium diazotrophicum</name>
    <dbReference type="NCBI Taxonomy" id="1261403"/>
    <lineage>
        <taxon>Bacteria</taxon>
        <taxon>Pseudomonadati</taxon>
        <taxon>Bacteroidota</taxon>
        <taxon>Bacteroidia</taxon>
        <taxon>Marinilabiliales</taxon>
        <taxon>Prolixibacteraceae</taxon>
        <taxon>Mangrovibacterium</taxon>
    </lineage>
</organism>
<dbReference type="EMBL" id="RAPN01000006">
    <property type="protein sequence ID" value="RKD85111.1"/>
    <property type="molecule type" value="Genomic_DNA"/>
</dbReference>
<sequence length="230" mass="25648">MNKTISRIQTLFPGAAPLNEVLDDYFQKMNEEHDFDVRKNVAAYSLCPDELNNHVIEKIRSLFGNTFALGGITGYPFTGATGFNAFGDHIPDDGTAFIFYGPHMGINAERNGYVHRIGQERDTLSCGAALGAYQQLIDGGGTLPEINHDDYQQWRVKQMIVPHLAGMSKVTPELNLIDIVFEESRSFVLQQAARIKKQFKADKMFLLGGLVLNTPLEMADYILAKSFDVI</sequence>
<keyword evidence="3" id="KW-1185">Reference proteome</keyword>
<reference evidence="2 3" key="1">
    <citation type="submission" date="2018-09" db="EMBL/GenBank/DDBJ databases">
        <title>Genomic Encyclopedia of Archaeal and Bacterial Type Strains, Phase II (KMG-II): from individual species to whole genera.</title>
        <authorList>
            <person name="Goeker M."/>
        </authorList>
    </citation>
    <scope>NUCLEOTIDE SEQUENCE [LARGE SCALE GENOMIC DNA]</scope>
    <source>
        <strain evidence="2 3">DSM 27148</strain>
    </source>
</reference>
<name>A0A419VUD6_9BACT</name>
<dbReference type="InterPro" id="IPR040703">
    <property type="entry name" value="LCIB/C_CA"/>
</dbReference>
<gene>
    <name evidence="2" type="ORF">BC643_4630</name>
</gene>
<evidence type="ECO:0000313" key="3">
    <source>
        <dbReference type="Proteomes" id="UP000283387"/>
    </source>
</evidence>
<dbReference type="OrthoDB" id="5570271at2"/>
<proteinExistence type="predicted"/>
<evidence type="ECO:0000313" key="2">
    <source>
        <dbReference type="EMBL" id="RKD85111.1"/>
    </source>
</evidence>
<protein>
    <recommendedName>
        <fullName evidence="1">Limiting CO2-inducible protein B/C beta carbonyic anhydrase domain-containing protein</fullName>
    </recommendedName>
</protein>
<dbReference type="RefSeq" id="WP_120275776.1">
    <property type="nucleotide sequence ID" value="NZ_RAPN01000006.1"/>
</dbReference>
<dbReference type="AlphaFoldDB" id="A0A419VUD6"/>
<accession>A0A419VUD6</accession>
<evidence type="ECO:0000259" key="1">
    <source>
        <dbReference type="Pfam" id="PF18599"/>
    </source>
</evidence>
<comment type="caution">
    <text evidence="2">The sequence shown here is derived from an EMBL/GenBank/DDBJ whole genome shotgun (WGS) entry which is preliminary data.</text>
</comment>
<dbReference type="PANTHER" id="PTHR38016">
    <property type="entry name" value="UNNAMED PRODUCT"/>
    <property type="match status" value="1"/>
</dbReference>